<dbReference type="Proteomes" id="UP000255549">
    <property type="component" value="Unassembled WGS sequence"/>
</dbReference>
<dbReference type="OrthoDB" id="2414054at2"/>
<organism evidence="2 3">
    <name type="scientific">Staphylococcus intermedius NCTC 11048</name>
    <dbReference type="NCBI Taxonomy" id="1141106"/>
    <lineage>
        <taxon>Bacteria</taxon>
        <taxon>Bacillati</taxon>
        <taxon>Bacillota</taxon>
        <taxon>Bacilli</taxon>
        <taxon>Bacillales</taxon>
        <taxon>Staphylococcaceae</taxon>
        <taxon>Staphylococcus</taxon>
        <taxon>Staphylococcus intermedius group</taxon>
    </lineage>
</organism>
<protein>
    <submittedName>
        <fullName evidence="2">Uncharacterized protein</fullName>
    </submittedName>
</protein>
<name>A0A380G7Q5_STAIN</name>
<gene>
    <name evidence="2" type="ORF">NCTC11048_01837</name>
</gene>
<reference evidence="2 3" key="1">
    <citation type="submission" date="2018-06" db="EMBL/GenBank/DDBJ databases">
        <authorList>
            <consortium name="Pathogen Informatics"/>
            <person name="Doyle S."/>
        </authorList>
    </citation>
    <scope>NUCLEOTIDE SEQUENCE [LARGE SCALE GENOMIC DNA]</scope>
    <source>
        <strain evidence="3">NCTC 11048</strain>
    </source>
</reference>
<evidence type="ECO:0000313" key="3">
    <source>
        <dbReference type="Proteomes" id="UP000255549"/>
    </source>
</evidence>
<keyword evidence="1" id="KW-0812">Transmembrane</keyword>
<dbReference type="AlphaFoldDB" id="A0A380G7Q5"/>
<dbReference type="RefSeq" id="WP_019167648.1">
    <property type="nucleotide sequence ID" value="NZ_CAIB01000056.1"/>
</dbReference>
<keyword evidence="1" id="KW-0472">Membrane</keyword>
<keyword evidence="1" id="KW-1133">Transmembrane helix</keyword>
<dbReference type="EMBL" id="UHDP01000003">
    <property type="protein sequence ID" value="SUM46772.1"/>
    <property type="molecule type" value="Genomic_DNA"/>
</dbReference>
<feature type="transmembrane region" description="Helical" evidence="1">
    <location>
        <begin position="61"/>
        <end position="77"/>
    </location>
</feature>
<sequence length="79" mass="8850">MSRNFIYILIVIAIANIIAQIGFIIASLFGFIHYYPIFQLIGSCLLLLFAIDTLKFNRAKTVYLIAGLVFIIAGILLKL</sequence>
<evidence type="ECO:0000256" key="1">
    <source>
        <dbReference type="SAM" id="Phobius"/>
    </source>
</evidence>
<accession>A0A380G7Q5</accession>
<feature type="transmembrane region" description="Helical" evidence="1">
    <location>
        <begin position="37"/>
        <end position="54"/>
    </location>
</feature>
<feature type="transmembrane region" description="Helical" evidence="1">
    <location>
        <begin position="7"/>
        <end position="31"/>
    </location>
</feature>
<dbReference type="STRING" id="1141106.GCA_000308095_02217"/>
<keyword evidence="3" id="KW-1185">Reference proteome</keyword>
<proteinExistence type="predicted"/>
<evidence type="ECO:0000313" key="2">
    <source>
        <dbReference type="EMBL" id="SUM46772.1"/>
    </source>
</evidence>